<dbReference type="InterPro" id="IPR032816">
    <property type="entry name" value="VTT_dom"/>
</dbReference>
<dbReference type="GO" id="GO:0005886">
    <property type="term" value="C:plasma membrane"/>
    <property type="evidence" value="ECO:0007669"/>
    <property type="project" value="UniProtKB-SubCell"/>
</dbReference>
<feature type="transmembrane region" description="Helical" evidence="6">
    <location>
        <begin position="86"/>
        <end position="107"/>
    </location>
</feature>
<dbReference type="Proteomes" id="UP000678679">
    <property type="component" value="Chromosome 1"/>
</dbReference>
<name>A0AAX1N7R0_9BACT</name>
<dbReference type="Pfam" id="PF09335">
    <property type="entry name" value="VTT_dom"/>
    <property type="match status" value="1"/>
</dbReference>
<evidence type="ECO:0000256" key="6">
    <source>
        <dbReference type="RuleBase" id="RU366058"/>
    </source>
</evidence>
<evidence type="ECO:0000256" key="4">
    <source>
        <dbReference type="ARBA" id="ARBA00022989"/>
    </source>
</evidence>
<protein>
    <recommendedName>
        <fullName evidence="6">TVP38/TMEM64 family membrane protein</fullName>
    </recommendedName>
</protein>
<dbReference type="RefSeq" id="WP_169667256.1">
    <property type="nucleotide sequence ID" value="NZ_CP076132.1"/>
</dbReference>
<feature type="transmembrane region" description="Helical" evidence="6">
    <location>
        <begin position="139"/>
        <end position="161"/>
    </location>
</feature>
<feature type="transmembrane region" description="Helical" evidence="6">
    <location>
        <begin position="207"/>
        <end position="225"/>
    </location>
</feature>
<feature type="transmembrane region" description="Helical" evidence="6">
    <location>
        <begin position="21"/>
        <end position="43"/>
    </location>
</feature>
<sequence>MSTKFRAIKRFFKQNASSFSVGGGFSILPIIFSSTVLSLAYAYESEIMSFDWRMWILVYITTCFTMAFAITPTTLIAILSGYFLGWISLIGLVPSYLMAAFICYQLISWVDHGKFSNSIKENKIAMAIVDTVHQSPLKIVIFTKISPILPFALSNMLLAWAKTPIKQFLWGSLVGMLPRSIIAVWAGKTLVDITHISEGDSTQTYQQVVIGLLIILSIVGLTSSFKKNIEKQLHK</sequence>
<dbReference type="AlphaFoldDB" id="A0AAX1N7R0"/>
<evidence type="ECO:0000256" key="2">
    <source>
        <dbReference type="ARBA" id="ARBA00022475"/>
    </source>
</evidence>
<evidence type="ECO:0000259" key="7">
    <source>
        <dbReference type="Pfam" id="PF09335"/>
    </source>
</evidence>
<dbReference type="EMBL" id="CP076132">
    <property type="protein sequence ID" value="QWG01838.1"/>
    <property type="molecule type" value="Genomic_DNA"/>
</dbReference>
<evidence type="ECO:0000313" key="9">
    <source>
        <dbReference type="Proteomes" id="UP000678679"/>
    </source>
</evidence>
<keyword evidence="3 6" id="KW-0812">Transmembrane</keyword>
<evidence type="ECO:0000256" key="3">
    <source>
        <dbReference type="ARBA" id="ARBA00022692"/>
    </source>
</evidence>
<comment type="similarity">
    <text evidence="6">Belongs to the TVP38/TMEM64 family.</text>
</comment>
<evidence type="ECO:0000313" key="8">
    <source>
        <dbReference type="EMBL" id="QWG01838.1"/>
    </source>
</evidence>
<gene>
    <name evidence="8" type="ORF">KMW28_19715</name>
</gene>
<keyword evidence="9" id="KW-1185">Reference proteome</keyword>
<keyword evidence="4 6" id="KW-1133">Transmembrane helix</keyword>
<reference evidence="8 9" key="1">
    <citation type="submission" date="2021-05" db="EMBL/GenBank/DDBJ databases">
        <title>Comparative genomic studies on the polysaccharide-degrading batcterial strains of the Flammeovirga genus.</title>
        <authorList>
            <person name="Zewei F."/>
            <person name="Zheng Z."/>
            <person name="Yu L."/>
            <person name="Ruyue G."/>
            <person name="Yanhong M."/>
            <person name="Yuanyuan C."/>
            <person name="Jingyan G."/>
            <person name="Wenjun H."/>
        </authorList>
    </citation>
    <scope>NUCLEOTIDE SEQUENCE [LARGE SCALE GENOMIC DNA]</scope>
    <source>
        <strain evidence="8 9">NBRC:100898</strain>
    </source>
</reference>
<dbReference type="PANTHER" id="PTHR12677">
    <property type="entry name" value="GOLGI APPARATUS MEMBRANE PROTEIN TVP38-RELATED"/>
    <property type="match status" value="1"/>
</dbReference>
<comment type="subcellular location">
    <subcellularLocation>
        <location evidence="1 6">Cell membrane</location>
        <topology evidence="1 6">Multi-pass membrane protein</topology>
    </subcellularLocation>
</comment>
<dbReference type="InterPro" id="IPR015414">
    <property type="entry name" value="TMEM64"/>
</dbReference>
<dbReference type="KEGG" id="fya:KMW28_19715"/>
<feature type="domain" description="VTT" evidence="7">
    <location>
        <begin position="72"/>
        <end position="188"/>
    </location>
</feature>
<keyword evidence="2 6" id="KW-1003">Cell membrane</keyword>
<keyword evidence="5 6" id="KW-0472">Membrane</keyword>
<proteinExistence type="inferred from homology"/>
<dbReference type="PANTHER" id="PTHR12677:SF59">
    <property type="entry name" value="GOLGI APPARATUS MEMBRANE PROTEIN TVP38-RELATED"/>
    <property type="match status" value="1"/>
</dbReference>
<evidence type="ECO:0000256" key="1">
    <source>
        <dbReference type="ARBA" id="ARBA00004651"/>
    </source>
</evidence>
<evidence type="ECO:0000256" key="5">
    <source>
        <dbReference type="ARBA" id="ARBA00023136"/>
    </source>
</evidence>
<organism evidence="8 9">
    <name type="scientific">Flammeovirga yaeyamensis</name>
    <dbReference type="NCBI Taxonomy" id="367791"/>
    <lineage>
        <taxon>Bacteria</taxon>
        <taxon>Pseudomonadati</taxon>
        <taxon>Bacteroidota</taxon>
        <taxon>Cytophagia</taxon>
        <taxon>Cytophagales</taxon>
        <taxon>Flammeovirgaceae</taxon>
        <taxon>Flammeovirga</taxon>
    </lineage>
</organism>
<accession>A0AAX1N7R0</accession>
<feature type="transmembrane region" description="Helical" evidence="6">
    <location>
        <begin position="168"/>
        <end position="187"/>
    </location>
</feature>
<feature type="transmembrane region" description="Helical" evidence="6">
    <location>
        <begin position="55"/>
        <end position="79"/>
    </location>
</feature>